<dbReference type="Gene3D" id="3.40.50.720">
    <property type="entry name" value="NAD(P)-binding Rossmann-like Domain"/>
    <property type="match status" value="1"/>
</dbReference>
<dbReference type="Proteomes" id="UP001286456">
    <property type="component" value="Unassembled WGS sequence"/>
</dbReference>
<dbReference type="AlphaFoldDB" id="A0AAE0I2Q4"/>
<dbReference type="SUPFAM" id="SSF50129">
    <property type="entry name" value="GroES-like"/>
    <property type="match status" value="1"/>
</dbReference>
<evidence type="ECO:0000313" key="7">
    <source>
        <dbReference type="Proteomes" id="UP001286456"/>
    </source>
</evidence>
<comment type="similarity">
    <text evidence="1">Belongs to the zinc-containing alcohol dehydrogenase family.</text>
</comment>
<dbReference type="InterPro" id="IPR011032">
    <property type="entry name" value="GroES-like_sf"/>
</dbReference>
<proteinExistence type="inferred from homology"/>
<dbReference type="Pfam" id="PF08240">
    <property type="entry name" value="ADH_N"/>
    <property type="match status" value="1"/>
</dbReference>
<dbReference type="Gene3D" id="3.90.180.10">
    <property type="entry name" value="Medium-chain alcohol dehydrogenases, catalytic domain"/>
    <property type="match status" value="1"/>
</dbReference>
<dbReference type="EMBL" id="JAUEPO010000007">
    <property type="protein sequence ID" value="KAK3317499.1"/>
    <property type="molecule type" value="Genomic_DNA"/>
</dbReference>
<comment type="caution">
    <text evidence="6">The sequence shown here is derived from an EMBL/GenBank/DDBJ whole genome shotgun (WGS) entry which is preliminary data.</text>
</comment>
<dbReference type="CDD" id="cd08249">
    <property type="entry name" value="enoyl_reductase_like"/>
    <property type="match status" value="1"/>
</dbReference>
<dbReference type="SUPFAM" id="SSF51735">
    <property type="entry name" value="NAD(P)-binding Rossmann-fold domains"/>
    <property type="match status" value="1"/>
</dbReference>
<feature type="region of interest" description="Disordered" evidence="4">
    <location>
        <begin position="1"/>
        <end position="24"/>
    </location>
</feature>
<keyword evidence="3" id="KW-0560">Oxidoreductase</keyword>
<evidence type="ECO:0000256" key="3">
    <source>
        <dbReference type="ARBA" id="ARBA00023002"/>
    </source>
</evidence>
<feature type="domain" description="Alcohol dehydrogenase-like N-terminal" evidence="5">
    <location>
        <begin position="37"/>
        <end position="138"/>
    </location>
</feature>
<dbReference type="PANTHER" id="PTHR45348">
    <property type="entry name" value="HYPOTHETICAL OXIDOREDUCTASE (EUROFUNG)"/>
    <property type="match status" value="1"/>
</dbReference>
<evidence type="ECO:0000256" key="4">
    <source>
        <dbReference type="SAM" id="MobiDB-lite"/>
    </source>
</evidence>
<feature type="compositionally biased region" description="Polar residues" evidence="4">
    <location>
        <begin position="1"/>
        <end position="18"/>
    </location>
</feature>
<reference evidence="6" key="2">
    <citation type="submission" date="2023-06" db="EMBL/GenBank/DDBJ databases">
        <authorList>
            <consortium name="Lawrence Berkeley National Laboratory"/>
            <person name="Haridas S."/>
            <person name="Hensen N."/>
            <person name="Bonometti L."/>
            <person name="Westerberg I."/>
            <person name="Brannstrom I.O."/>
            <person name="Guillou S."/>
            <person name="Cros-Aarteil S."/>
            <person name="Calhoun S."/>
            <person name="Kuo A."/>
            <person name="Mondo S."/>
            <person name="Pangilinan J."/>
            <person name="Riley R."/>
            <person name="Labutti K."/>
            <person name="Andreopoulos B."/>
            <person name="Lipzen A."/>
            <person name="Chen C."/>
            <person name="Yanf M."/>
            <person name="Daum C."/>
            <person name="Ng V."/>
            <person name="Clum A."/>
            <person name="Steindorff A."/>
            <person name="Ohm R."/>
            <person name="Martin F."/>
            <person name="Silar P."/>
            <person name="Natvig D."/>
            <person name="Lalanne C."/>
            <person name="Gautier V."/>
            <person name="Ament-Velasquez S.L."/>
            <person name="Kruys A."/>
            <person name="Hutchinson M.I."/>
            <person name="Powell A.J."/>
            <person name="Barry K."/>
            <person name="Miller A.N."/>
            <person name="Grigoriev I.V."/>
            <person name="Debuchy R."/>
            <person name="Gladieux P."/>
            <person name="Thoren M.H."/>
            <person name="Johannesson H."/>
        </authorList>
    </citation>
    <scope>NUCLEOTIDE SEQUENCE</scope>
    <source>
        <strain evidence="6">SMH4131-1</strain>
    </source>
</reference>
<organism evidence="6 7">
    <name type="scientific">Cercophora scortea</name>
    <dbReference type="NCBI Taxonomy" id="314031"/>
    <lineage>
        <taxon>Eukaryota</taxon>
        <taxon>Fungi</taxon>
        <taxon>Dikarya</taxon>
        <taxon>Ascomycota</taxon>
        <taxon>Pezizomycotina</taxon>
        <taxon>Sordariomycetes</taxon>
        <taxon>Sordariomycetidae</taxon>
        <taxon>Sordariales</taxon>
        <taxon>Lasiosphaeriaceae</taxon>
        <taxon>Cercophora</taxon>
    </lineage>
</organism>
<dbReference type="InterPro" id="IPR013154">
    <property type="entry name" value="ADH-like_N"/>
</dbReference>
<dbReference type="InterPro" id="IPR047122">
    <property type="entry name" value="Trans-enoyl_RdTase-like"/>
</dbReference>
<keyword evidence="7" id="KW-1185">Reference proteome</keyword>
<gene>
    <name evidence="6" type="ORF">B0T19DRAFT_293145</name>
</gene>
<dbReference type="InterPro" id="IPR036291">
    <property type="entry name" value="NAD(P)-bd_dom_sf"/>
</dbReference>
<evidence type="ECO:0000256" key="2">
    <source>
        <dbReference type="ARBA" id="ARBA00022741"/>
    </source>
</evidence>
<evidence type="ECO:0000256" key="1">
    <source>
        <dbReference type="ARBA" id="ARBA00008072"/>
    </source>
</evidence>
<dbReference type="GO" id="GO:0000166">
    <property type="term" value="F:nucleotide binding"/>
    <property type="evidence" value="ECO:0007669"/>
    <property type="project" value="UniProtKB-KW"/>
</dbReference>
<dbReference type="PANTHER" id="PTHR45348:SF1">
    <property type="entry name" value="TRANS-ENOYL REDUCTASE STHE"/>
    <property type="match status" value="1"/>
</dbReference>
<protein>
    <submittedName>
        <fullName evidence="6">Zinc binding dehydrogenase</fullName>
    </submittedName>
</protein>
<sequence>MTPKQQTGVVQSHTRPGQSSLSLEVSHSVPVPEVPSANHVLVQILAVALNPTDFKMVTYFPQPGTNIPIGCDFCGVVKGGSEAALASFPRGTRVCGGLFPYGHHSAEGGEATDGGRIISGAFAEWVCADAKQLLRVPDRMDDLQGAAIGGICWGTCVLALFADPEALALEGRPSKPDTKQRPVVVYGGATATGTMACQLLKLSGYVPIAVTSPASAPLARTYGAVGTAAYTSPTCAETLRSLSPQGAPIRHVLDCITTQESTATSFAAMGRAGGRYACLEGLKEDWRTRRAIHVKEVMGFEGFGHEVALAGDKTYSRKVNLDLYERANGWAVEMQAALDQGLINCHPVHEVEGDGQDEWANAVILGLEMLRRGEVRGQKLVVRVAHRS</sequence>
<dbReference type="GO" id="GO:0016651">
    <property type="term" value="F:oxidoreductase activity, acting on NAD(P)H"/>
    <property type="evidence" value="ECO:0007669"/>
    <property type="project" value="InterPro"/>
</dbReference>
<keyword evidence="2" id="KW-0547">Nucleotide-binding</keyword>
<reference evidence="6" key="1">
    <citation type="journal article" date="2023" name="Mol. Phylogenet. Evol.">
        <title>Genome-scale phylogeny and comparative genomics of the fungal order Sordariales.</title>
        <authorList>
            <person name="Hensen N."/>
            <person name="Bonometti L."/>
            <person name="Westerberg I."/>
            <person name="Brannstrom I.O."/>
            <person name="Guillou S."/>
            <person name="Cros-Aarteil S."/>
            <person name="Calhoun S."/>
            <person name="Haridas S."/>
            <person name="Kuo A."/>
            <person name="Mondo S."/>
            <person name="Pangilinan J."/>
            <person name="Riley R."/>
            <person name="LaButti K."/>
            <person name="Andreopoulos B."/>
            <person name="Lipzen A."/>
            <person name="Chen C."/>
            <person name="Yan M."/>
            <person name="Daum C."/>
            <person name="Ng V."/>
            <person name="Clum A."/>
            <person name="Steindorff A."/>
            <person name="Ohm R.A."/>
            <person name="Martin F."/>
            <person name="Silar P."/>
            <person name="Natvig D.O."/>
            <person name="Lalanne C."/>
            <person name="Gautier V."/>
            <person name="Ament-Velasquez S.L."/>
            <person name="Kruys A."/>
            <person name="Hutchinson M.I."/>
            <person name="Powell A.J."/>
            <person name="Barry K."/>
            <person name="Miller A.N."/>
            <person name="Grigoriev I.V."/>
            <person name="Debuchy R."/>
            <person name="Gladieux P."/>
            <person name="Hiltunen Thoren M."/>
            <person name="Johannesson H."/>
        </authorList>
    </citation>
    <scope>NUCLEOTIDE SEQUENCE</scope>
    <source>
        <strain evidence="6">SMH4131-1</strain>
    </source>
</reference>
<name>A0AAE0I2Q4_9PEZI</name>
<evidence type="ECO:0000313" key="6">
    <source>
        <dbReference type="EMBL" id="KAK3317499.1"/>
    </source>
</evidence>
<accession>A0AAE0I2Q4</accession>
<evidence type="ECO:0000259" key="5">
    <source>
        <dbReference type="Pfam" id="PF08240"/>
    </source>
</evidence>